<dbReference type="SUPFAM" id="SSF48726">
    <property type="entry name" value="Immunoglobulin"/>
    <property type="match status" value="2"/>
</dbReference>
<dbReference type="PANTHER" id="PTHR12080:SF110">
    <property type="entry name" value="IG-LIKE DOMAIN-CONTAINING PROTEIN"/>
    <property type="match status" value="1"/>
</dbReference>
<gene>
    <name evidence="8" type="primary">LOC103350039</name>
</gene>
<dbReference type="InterPro" id="IPR036179">
    <property type="entry name" value="Ig-like_dom_sf"/>
</dbReference>
<dbReference type="GO" id="GO:0016020">
    <property type="term" value="C:membrane"/>
    <property type="evidence" value="ECO:0007669"/>
    <property type="project" value="UniProtKB-SubCell"/>
</dbReference>
<keyword evidence="2" id="KW-0732">Signal</keyword>
<feature type="region of interest" description="Disordered" evidence="5">
    <location>
        <begin position="226"/>
        <end position="245"/>
    </location>
</feature>
<sequence>MSSVSVNFSPVLASSLSDASSAADQPAGAAMGPCLAAPHLCWASGLLAFLSPLLSICSTLGKGPEARGSGVLDSGLHFPVKRMRGGSVSFHVVQQPGWAPGEKLEEIWWSFGPESAYREILHVHSGAASPTWVSLKDKFKLRLHVPNTTSLVIENVTSQDSGQYRAQIRFTGGFSFTQVFHLTVYEPVPAPQILAESPSITSGWCNVTLQCRATGATEQLNVTWESTGPPSELKQGGAPGPAPNSWTLAVSLPRSQPNASLTCVVSNQGDQKSATLDLGDVCVPADSRGQPTAGVVGGVLGALLLFILGAGLYLWRTRGKKKRKKRKRQKEEEETDRGAALQRDHRGDDGGMHYAQLMKEETQDGQEKAGGRQHLGEQESITTVYSQIHSPGQGMKVI</sequence>
<evidence type="ECO:0000256" key="4">
    <source>
        <dbReference type="ARBA" id="ARBA00023180"/>
    </source>
</evidence>
<dbReference type="PANTHER" id="PTHR12080">
    <property type="entry name" value="SIGNALING LYMPHOCYTIC ACTIVATION MOLECULE"/>
    <property type="match status" value="1"/>
</dbReference>
<proteinExistence type="predicted"/>
<feature type="compositionally biased region" description="Polar residues" evidence="5">
    <location>
        <begin position="379"/>
        <end position="390"/>
    </location>
</feature>
<keyword evidence="6" id="KW-0812">Transmembrane</keyword>
<feature type="compositionally biased region" description="Basic and acidic residues" evidence="5">
    <location>
        <begin position="358"/>
        <end position="377"/>
    </location>
</feature>
<keyword evidence="3 6" id="KW-0472">Membrane</keyword>
<feature type="region of interest" description="Disordered" evidence="5">
    <location>
        <begin position="319"/>
        <end position="398"/>
    </location>
</feature>
<evidence type="ECO:0000256" key="1">
    <source>
        <dbReference type="ARBA" id="ARBA00004370"/>
    </source>
</evidence>
<evidence type="ECO:0000313" key="9">
    <source>
        <dbReference type="Proteomes" id="UP000001811"/>
    </source>
</evidence>
<evidence type="ECO:0000256" key="6">
    <source>
        <dbReference type="SAM" id="Phobius"/>
    </source>
</evidence>
<dbReference type="EMBL" id="AAGW02000381">
    <property type="status" value="NOT_ANNOTATED_CDS"/>
    <property type="molecule type" value="Genomic_DNA"/>
</dbReference>
<protein>
    <recommendedName>
        <fullName evidence="7">Ig-like domain-containing protein</fullName>
    </recommendedName>
</protein>
<evidence type="ECO:0000256" key="3">
    <source>
        <dbReference type="ARBA" id="ARBA00023136"/>
    </source>
</evidence>
<evidence type="ECO:0000313" key="8">
    <source>
        <dbReference type="Ensembl" id="ENSOCUP00000049244.1"/>
    </source>
</evidence>
<comment type="subcellular location">
    <subcellularLocation>
        <location evidence="1">Membrane</location>
    </subcellularLocation>
</comment>
<organism evidence="8 9">
    <name type="scientific">Oryctolagus cuniculus</name>
    <name type="common">Rabbit</name>
    <dbReference type="NCBI Taxonomy" id="9986"/>
    <lineage>
        <taxon>Eukaryota</taxon>
        <taxon>Metazoa</taxon>
        <taxon>Chordata</taxon>
        <taxon>Craniata</taxon>
        <taxon>Vertebrata</taxon>
        <taxon>Euteleostomi</taxon>
        <taxon>Mammalia</taxon>
        <taxon>Eutheria</taxon>
        <taxon>Euarchontoglires</taxon>
        <taxon>Glires</taxon>
        <taxon>Lagomorpha</taxon>
        <taxon>Leporidae</taxon>
        <taxon>Oryctolagus</taxon>
    </lineage>
</organism>
<dbReference type="GeneTree" id="ENSGT01030000234540"/>
<dbReference type="InterPro" id="IPR003599">
    <property type="entry name" value="Ig_sub"/>
</dbReference>
<dbReference type="InterPro" id="IPR013783">
    <property type="entry name" value="Ig-like_fold"/>
</dbReference>
<dbReference type="STRING" id="9986.ENSOCUP00000049244"/>
<feature type="transmembrane region" description="Helical" evidence="6">
    <location>
        <begin position="293"/>
        <end position="315"/>
    </location>
</feature>
<dbReference type="AlphaFoldDB" id="A0A5F9DS67"/>
<feature type="compositionally biased region" description="Basic residues" evidence="5">
    <location>
        <begin position="319"/>
        <end position="328"/>
    </location>
</feature>
<evidence type="ECO:0000256" key="5">
    <source>
        <dbReference type="SAM" id="MobiDB-lite"/>
    </source>
</evidence>
<feature type="compositionally biased region" description="Basic and acidic residues" evidence="5">
    <location>
        <begin position="342"/>
        <end position="351"/>
    </location>
</feature>
<name>A0A5F9DS67_RABIT</name>
<keyword evidence="9" id="KW-1185">Reference proteome</keyword>
<dbReference type="InterPro" id="IPR007110">
    <property type="entry name" value="Ig-like_dom"/>
</dbReference>
<reference evidence="8" key="2">
    <citation type="submission" date="2025-08" db="UniProtKB">
        <authorList>
            <consortium name="Ensembl"/>
        </authorList>
    </citation>
    <scope>IDENTIFICATION</scope>
    <source>
        <strain evidence="8">Thorbecke</strain>
    </source>
</reference>
<evidence type="ECO:0000259" key="7">
    <source>
        <dbReference type="PROSITE" id="PS50835"/>
    </source>
</evidence>
<dbReference type="SMART" id="SM00409">
    <property type="entry name" value="IG"/>
    <property type="match status" value="2"/>
</dbReference>
<evidence type="ECO:0000256" key="2">
    <source>
        <dbReference type="ARBA" id="ARBA00022729"/>
    </source>
</evidence>
<dbReference type="InParanoid" id="A0A5F9DS67"/>
<reference evidence="8 9" key="1">
    <citation type="journal article" date="2011" name="Nature">
        <title>A high-resolution map of human evolutionary constraint using 29 mammals.</title>
        <authorList>
            <person name="Lindblad-Toh K."/>
            <person name="Garber M."/>
            <person name="Zuk O."/>
            <person name="Lin M.F."/>
            <person name="Parker B.J."/>
            <person name="Washietl S."/>
            <person name="Kheradpour P."/>
            <person name="Ernst J."/>
            <person name="Jordan G."/>
            <person name="Mauceli E."/>
            <person name="Ward L.D."/>
            <person name="Lowe C.B."/>
            <person name="Holloway A.K."/>
            <person name="Clamp M."/>
            <person name="Gnerre S."/>
            <person name="Alfoldi J."/>
            <person name="Beal K."/>
            <person name="Chang J."/>
            <person name="Clawson H."/>
            <person name="Cuff J."/>
            <person name="Di Palma F."/>
            <person name="Fitzgerald S."/>
            <person name="Flicek P."/>
            <person name="Guttman M."/>
            <person name="Hubisz M.J."/>
            <person name="Jaffe D.B."/>
            <person name="Jungreis I."/>
            <person name="Kent W.J."/>
            <person name="Kostka D."/>
            <person name="Lara M."/>
            <person name="Martins A.L."/>
            <person name="Massingham T."/>
            <person name="Moltke I."/>
            <person name="Raney B.J."/>
            <person name="Rasmussen M.D."/>
            <person name="Robinson J."/>
            <person name="Stark A."/>
            <person name="Vilella A.J."/>
            <person name="Wen J."/>
            <person name="Xie X."/>
            <person name="Zody M.C."/>
            <person name="Baldwin J."/>
            <person name="Bloom T."/>
            <person name="Chin C.W."/>
            <person name="Heiman D."/>
            <person name="Nicol R."/>
            <person name="Nusbaum C."/>
            <person name="Young S."/>
            <person name="Wilkinson J."/>
            <person name="Worley K.C."/>
            <person name="Kovar C.L."/>
            <person name="Muzny D.M."/>
            <person name="Gibbs R.A."/>
            <person name="Cree A."/>
            <person name="Dihn H.H."/>
            <person name="Fowler G."/>
            <person name="Jhangiani S."/>
            <person name="Joshi V."/>
            <person name="Lee S."/>
            <person name="Lewis L.R."/>
            <person name="Nazareth L.V."/>
            <person name="Okwuonu G."/>
            <person name="Santibanez J."/>
            <person name="Warren W.C."/>
            <person name="Mardis E.R."/>
            <person name="Weinstock G.M."/>
            <person name="Wilson R.K."/>
            <person name="Delehaunty K."/>
            <person name="Dooling D."/>
            <person name="Fronik C."/>
            <person name="Fulton L."/>
            <person name="Fulton B."/>
            <person name="Graves T."/>
            <person name="Minx P."/>
            <person name="Sodergren E."/>
            <person name="Birney E."/>
            <person name="Margulies E.H."/>
            <person name="Herrero J."/>
            <person name="Green E.D."/>
            <person name="Haussler D."/>
            <person name="Siepel A."/>
            <person name="Goldman N."/>
            <person name="Pollard K.S."/>
            <person name="Pedersen J.S."/>
            <person name="Lander E.S."/>
            <person name="Kellis M."/>
        </authorList>
    </citation>
    <scope>NUCLEOTIDE SEQUENCE [LARGE SCALE GENOMIC DNA]</scope>
    <source>
        <strain evidence="8 9">Thorbecke inbred</strain>
    </source>
</reference>
<dbReference type="InterPro" id="IPR013106">
    <property type="entry name" value="Ig_V-set"/>
</dbReference>
<accession>A0A5F9DS67</accession>
<dbReference type="Gene3D" id="2.60.40.10">
    <property type="entry name" value="Immunoglobulins"/>
    <property type="match status" value="2"/>
</dbReference>
<dbReference type="PROSITE" id="PS50835">
    <property type="entry name" value="IG_LIKE"/>
    <property type="match status" value="1"/>
</dbReference>
<dbReference type="Bgee" id="ENSOCUG00000032755">
    <property type="expression patterns" value="Expressed in blood and 18 other cell types or tissues"/>
</dbReference>
<keyword evidence="4" id="KW-0325">Glycoprotein</keyword>
<dbReference type="InterPro" id="IPR015631">
    <property type="entry name" value="CD2/SLAM_rcpt"/>
</dbReference>
<reference evidence="8" key="3">
    <citation type="submission" date="2025-09" db="UniProtKB">
        <authorList>
            <consortium name="Ensembl"/>
        </authorList>
    </citation>
    <scope>IDENTIFICATION</scope>
    <source>
        <strain evidence="8">Thorbecke</strain>
    </source>
</reference>
<keyword evidence="6" id="KW-1133">Transmembrane helix</keyword>
<dbReference type="Pfam" id="PF07686">
    <property type="entry name" value="V-set"/>
    <property type="match status" value="1"/>
</dbReference>
<dbReference type="CDD" id="cd00096">
    <property type="entry name" value="Ig"/>
    <property type="match status" value="1"/>
</dbReference>
<dbReference type="Proteomes" id="UP000001811">
    <property type="component" value="Chromosome 13"/>
</dbReference>
<feature type="domain" description="Ig-like" evidence="7">
    <location>
        <begin position="189"/>
        <end position="277"/>
    </location>
</feature>
<dbReference type="Ensembl" id="ENSOCUT00000058116.1">
    <property type="protein sequence ID" value="ENSOCUP00000049244.1"/>
    <property type="gene ID" value="ENSOCUG00000032755.1"/>
</dbReference>